<dbReference type="OMA" id="KFFDARW"/>
<evidence type="ECO:0000313" key="3">
    <source>
        <dbReference type="EMBL" id="PRQ22828.1"/>
    </source>
</evidence>
<feature type="domain" description="KIB1-4 beta-propeller" evidence="2">
    <location>
        <begin position="100"/>
        <end position="349"/>
    </location>
</feature>
<dbReference type="Pfam" id="PF03478">
    <property type="entry name" value="Beta-prop_KIB1-4"/>
    <property type="match status" value="1"/>
</dbReference>
<dbReference type="AlphaFoldDB" id="A0A2P6PLM2"/>
<feature type="domain" description="F-box" evidence="1">
    <location>
        <begin position="33"/>
        <end position="81"/>
    </location>
</feature>
<comment type="caution">
    <text evidence="3">The sequence shown here is derived from an EMBL/GenBank/DDBJ whole genome shotgun (WGS) entry which is preliminary data.</text>
</comment>
<dbReference type="InterPro" id="IPR036047">
    <property type="entry name" value="F-box-like_dom_sf"/>
</dbReference>
<reference evidence="3 4" key="1">
    <citation type="journal article" date="2018" name="Nat. Genet.">
        <title>The Rosa genome provides new insights in the design of modern roses.</title>
        <authorList>
            <person name="Bendahmane M."/>
        </authorList>
    </citation>
    <scope>NUCLEOTIDE SEQUENCE [LARGE SCALE GENOMIC DNA]</scope>
    <source>
        <strain evidence="4">cv. Old Blush</strain>
    </source>
</reference>
<protein>
    <submittedName>
        <fullName evidence="3">Putative F-box domain, galactose oxidase/kelch, beta-propeller</fullName>
    </submittedName>
</protein>
<evidence type="ECO:0000259" key="1">
    <source>
        <dbReference type="Pfam" id="PF00646"/>
    </source>
</evidence>
<dbReference type="Gramene" id="PRQ22828">
    <property type="protein sequence ID" value="PRQ22828"/>
    <property type="gene ID" value="RchiOBHm_Chr6g0254481"/>
</dbReference>
<dbReference type="Proteomes" id="UP000238479">
    <property type="component" value="Chromosome 6"/>
</dbReference>
<accession>A0A2P6PLM2</accession>
<dbReference type="STRING" id="74649.A0A2P6PLM2"/>
<dbReference type="InterPro" id="IPR011043">
    <property type="entry name" value="Gal_Oxase/kelch_b-propeller"/>
</dbReference>
<sequence>MVKIKDPNYLKLRKVFDELQKVIDGIINSRRRWSELPTDLVELILKKLIPSEFDLLGFRDILRSKLVCHSWRSVAKSCSSYAPLCQTPWLLLHQNNRSSLFDPAERKVYKIRNVYENFPCARCVGSSHGWMIIFYEDIHSQESMAHLFNPISRSSIPLPGIQTLQSYRISKGIISSNPFTNKNFFVVVACHGGLAFYKHEDKSWTKFNDALSHLYDDIMFYNDKLFALAMESLEVWDCSGSSPIKTVHLQDSVSHIPVDHTYLVESLGEILRVGKGGRGNTSHFFVEKLNLTDGKWEKVQNLGDQILFLFHNQLLSLPNQCFLGCEENSIYYGTSDCVTHCGQEIGIYNLQYNMVRRIETICILIGKHLEELKHCYNAQPVWMVPNPW</sequence>
<dbReference type="SUPFAM" id="SSF50965">
    <property type="entry name" value="Galactose oxidase, central domain"/>
    <property type="match status" value="1"/>
</dbReference>
<name>A0A2P6PLM2_ROSCH</name>
<dbReference type="Pfam" id="PF00646">
    <property type="entry name" value="F-box"/>
    <property type="match status" value="1"/>
</dbReference>
<evidence type="ECO:0000259" key="2">
    <source>
        <dbReference type="Pfam" id="PF03478"/>
    </source>
</evidence>
<proteinExistence type="predicted"/>
<dbReference type="SUPFAM" id="SSF81383">
    <property type="entry name" value="F-box domain"/>
    <property type="match status" value="1"/>
</dbReference>
<dbReference type="Gene3D" id="1.20.1280.50">
    <property type="match status" value="1"/>
</dbReference>
<evidence type="ECO:0000313" key="4">
    <source>
        <dbReference type="Proteomes" id="UP000238479"/>
    </source>
</evidence>
<dbReference type="InterPro" id="IPR001810">
    <property type="entry name" value="F-box_dom"/>
</dbReference>
<keyword evidence="4" id="KW-1185">Reference proteome</keyword>
<dbReference type="PANTHER" id="PTHR44259:SF15">
    <property type="entry name" value="F-BOX PROTEIN KIB2-RELATED"/>
    <property type="match status" value="1"/>
</dbReference>
<organism evidence="3 4">
    <name type="scientific">Rosa chinensis</name>
    <name type="common">China rose</name>
    <dbReference type="NCBI Taxonomy" id="74649"/>
    <lineage>
        <taxon>Eukaryota</taxon>
        <taxon>Viridiplantae</taxon>
        <taxon>Streptophyta</taxon>
        <taxon>Embryophyta</taxon>
        <taxon>Tracheophyta</taxon>
        <taxon>Spermatophyta</taxon>
        <taxon>Magnoliopsida</taxon>
        <taxon>eudicotyledons</taxon>
        <taxon>Gunneridae</taxon>
        <taxon>Pentapetalae</taxon>
        <taxon>rosids</taxon>
        <taxon>fabids</taxon>
        <taxon>Rosales</taxon>
        <taxon>Rosaceae</taxon>
        <taxon>Rosoideae</taxon>
        <taxon>Rosoideae incertae sedis</taxon>
        <taxon>Rosa</taxon>
    </lineage>
</organism>
<dbReference type="InterPro" id="IPR005174">
    <property type="entry name" value="KIB1-4_b-propeller"/>
</dbReference>
<dbReference type="EMBL" id="PDCK01000044">
    <property type="protein sequence ID" value="PRQ22828.1"/>
    <property type="molecule type" value="Genomic_DNA"/>
</dbReference>
<gene>
    <name evidence="3" type="ORF">RchiOBHm_Chr6g0254481</name>
</gene>
<dbReference type="InterPro" id="IPR050942">
    <property type="entry name" value="F-box_BR-signaling"/>
</dbReference>
<dbReference type="PANTHER" id="PTHR44259">
    <property type="entry name" value="OS07G0183000 PROTEIN-RELATED"/>
    <property type="match status" value="1"/>
</dbReference>